<evidence type="ECO:0000259" key="3">
    <source>
        <dbReference type="Pfam" id="PF14729"/>
    </source>
</evidence>
<dbReference type="RefSeq" id="WP_059107456.1">
    <property type="nucleotide sequence ID" value="NZ_AP024589.1"/>
</dbReference>
<feature type="region of interest" description="Disordered" evidence="1">
    <location>
        <begin position="108"/>
        <end position="134"/>
    </location>
</feature>
<feature type="chain" id="PRO_5042798958" evidence="2">
    <location>
        <begin position="25"/>
        <end position="134"/>
    </location>
</feature>
<protein>
    <submittedName>
        <fullName evidence="5">Cystatin-like fold lipoprotein</fullName>
    </submittedName>
    <submittedName>
        <fullName evidence="4">DUF4467 domain-containing protein</fullName>
    </submittedName>
</protein>
<dbReference type="Gene3D" id="3.10.450.560">
    <property type="match status" value="1"/>
</dbReference>
<comment type="caution">
    <text evidence="5">The sequence shown here is derived from an EMBL/GenBank/DDBJ whole genome shotgun (WGS) entry which is preliminary data.</text>
</comment>
<evidence type="ECO:0000313" key="6">
    <source>
        <dbReference type="Proteomes" id="UP000242470"/>
    </source>
</evidence>
<dbReference type="AlphaFoldDB" id="A0AAP8PPJ5"/>
<keyword evidence="2" id="KW-0732">Signal</keyword>
<keyword evidence="5" id="KW-0449">Lipoprotein</keyword>
<sequence>MKKLLFIIIAVSIVMVGCSSSKYADQIDKAVDKQESYQKQYAKEHQGDVDKSFDKKDANIYVFEEGKYVIIAYKPFKDDEEIHYYTYHFKDDKPEYVKDFNTRGYVQEHEPDYKEENMKDGNDSSKDSPISNQC</sequence>
<gene>
    <name evidence="5" type="ORF">CD158_04900</name>
    <name evidence="4" type="ORF">QYH67_08690</name>
</gene>
<dbReference type="PROSITE" id="PS51257">
    <property type="entry name" value="PROKAR_LIPOPROTEIN"/>
    <property type="match status" value="1"/>
</dbReference>
<feature type="signal peptide" evidence="2">
    <location>
        <begin position="1"/>
        <end position="24"/>
    </location>
</feature>
<dbReference type="Proteomes" id="UP001171687">
    <property type="component" value="Unassembled WGS sequence"/>
</dbReference>
<evidence type="ECO:0000256" key="2">
    <source>
        <dbReference type="SAM" id="SignalP"/>
    </source>
</evidence>
<dbReference type="GeneID" id="64981448"/>
<dbReference type="InterPro" id="IPR028075">
    <property type="entry name" value="DUF4467"/>
</dbReference>
<proteinExistence type="predicted"/>
<accession>A0AAP8PPJ5</accession>
<dbReference type="EMBL" id="JAUHQC010000011">
    <property type="protein sequence ID" value="MDN4533634.1"/>
    <property type="molecule type" value="Genomic_DNA"/>
</dbReference>
<reference evidence="5 6" key="1">
    <citation type="submission" date="2017-08" db="EMBL/GenBank/DDBJ databases">
        <title>Draft genome sequences of 64 type strains of genus Staph aureus.</title>
        <authorList>
            <person name="Cole K."/>
            <person name="Golubchik T."/>
            <person name="Russell J."/>
            <person name="Foster D."/>
            <person name="Llewelyn M."/>
            <person name="Wilson D."/>
            <person name="Crook D."/>
            <person name="Paul J."/>
        </authorList>
    </citation>
    <scope>NUCLEOTIDE SEQUENCE [LARGE SCALE GENOMIC DNA]</scope>
    <source>
        <strain evidence="5 6">NCTC 12101</strain>
    </source>
</reference>
<evidence type="ECO:0000313" key="5">
    <source>
        <dbReference type="EMBL" id="PNZ68104.1"/>
    </source>
</evidence>
<dbReference type="Proteomes" id="UP000242470">
    <property type="component" value="Unassembled WGS sequence"/>
</dbReference>
<feature type="domain" description="DUF4467" evidence="3">
    <location>
        <begin position="23"/>
        <end position="117"/>
    </location>
</feature>
<reference evidence="4" key="2">
    <citation type="submission" date="2023-07" db="EMBL/GenBank/DDBJ databases">
        <title>Evaluation of the beneficial properties of pineapple isolates.</title>
        <authorList>
            <person name="Adefiranye O."/>
        </authorList>
    </citation>
    <scope>NUCLEOTIDE SEQUENCE</scope>
    <source>
        <strain evidence="4">PAPLE_T1</strain>
    </source>
</reference>
<evidence type="ECO:0000256" key="1">
    <source>
        <dbReference type="SAM" id="MobiDB-lite"/>
    </source>
</evidence>
<feature type="compositionally biased region" description="Basic and acidic residues" evidence="1">
    <location>
        <begin position="108"/>
        <end position="126"/>
    </location>
</feature>
<dbReference type="EMBL" id="PPQW01000021">
    <property type="protein sequence ID" value="PNZ68104.1"/>
    <property type="molecule type" value="Genomic_DNA"/>
</dbReference>
<evidence type="ECO:0000313" key="4">
    <source>
        <dbReference type="EMBL" id="MDN4533634.1"/>
    </source>
</evidence>
<name>A0AAP8PPJ5_9STAP</name>
<organism evidence="5 6">
    <name type="scientific">Staphylococcus auricularis</name>
    <dbReference type="NCBI Taxonomy" id="29379"/>
    <lineage>
        <taxon>Bacteria</taxon>
        <taxon>Bacillati</taxon>
        <taxon>Bacillota</taxon>
        <taxon>Bacilli</taxon>
        <taxon>Bacillales</taxon>
        <taxon>Staphylococcaceae</taxon>
        <taxon>Staphylococcus</taxon>
    </lineage>
</organism>
<dbReference type="Pfam" id="PF14729">
    <property type="entry name" value="DUF4467"/>
    <property type="match status" value="1"/>
</dbReference>